<dbReference type="Proteomes" id="UP000198324">
    <property type="component" value="Unassembled WGS sequence"/>
</dbReference>
<evidence type="ECO:0000256" key="6">
    <source>
        <dbReference type="PIRSR" id="PIRSR602322-1"/>
    </source>
</evidence>
<evidence type="ECO:0000256" key="8">
    <source>
        <dbReference type="SAM" id="SignalP"/>
    </source>
</evidence>
<evidence type="ECO:0000256" key="2">
    <source>
        <dbReference type="ARBA" id="ARBA00022617"/>
    </source>
</evidence>
<feature type="binding site" description="axial binding residue" evidence="6">
    <location>
        <position position="90"/>
    </location>
    <ligand>
        <name>heme c</name>
        <dbReference type="ChEBI" id="CHEBI:61717"/>
        <label>1</label>
    </ligand>
    <ligandPart>
        <name>Fe</name>
        <dbReference type="ChEBI" id="CHEBI:18248"/>
    </ligandPart>
</feature>
<evidence type="ECO:0000313" key="10">
    <source>
        <dbReference type="EMBL" id="SNR59824.1"/>
    </source>
</evidence>
<feature type="binding site" description="axial binding residue" evidence="6">
    <location>
        <position position="74"/>
    </location>
    <ligand>
        <name>heme c</name>
        <dbReference type="ChEBI" id="CHEBI:61717"/>
        <label>1</label>
    </ligand>
    <ligandPart>
        <name>Fe</name>
        <dbReference type="ChEBI" id="CHEBI:18248"/>
    </ligandPart>
</feature>
<protein>
    <submittedName>
        <fullName evidence="10">Class III cytochrome C family protein</fullName>
    </submittedName>
</protein>
<evidence type="ECO:0000256" key="5">
    <source>
        <dbReference type="ARBA" id="ARBA00023004"/>
    </source>
</evidence>
<feature type="binding site" description="axial binding residue" evidence="6">
    <location>
        <position position="139"/>
    </location>
    <ligand>
        <name>heme c</name>
        <dbReference type="ChEBI" id="CHEBI:61717"/>
        <label>1</label>
    </ligand>
    <ligandPart>
        <name>Fe</name>
        <dbReference type="ChEBI" id="CHEBI:18248"/>
    </ligandPart>
</feature>
<dbReference type="GO" id="GO:0009055">
    <property type="term" value="F:electron transfer activity"/>
    <property type="evidence" value="ECO:0007669"/>
    <property type="project" value="InterPro"/>
</dbReference>
<feature type="chain" id="PRO_5012353534" evidence="8">
    <location>
        <begin position="32"/>
        <end position="155"/>
    </location>
</feature>
<evidence type="ECO:0000313" key="11">
    <source>
        <dbReference type="Proteomes" id="UP000198324"/>
    </source>
</evidence>
<reference evidence="10 11" key="1">
    <citation type="submission" date="2017-06" db="EMBL/GenBank/DDBJ databases">
        <authorList>
            <person name="Kim H.J."/>
            <person name="Triplett B.A."/>
        </authorList>
    </citation>
    <scope>NUCLEOTIDE SEQUENCE [LARGE SCALE GENOMIC DNA]</scope>
    <source>
        <strain evidence="10 11">DSM 13116</strain>
    </source>
</reference>
<feature type="binding site" description="axial binding residue" evidence="6">
    <location>
        <position position="92"/>
    </location>
    <ligand>
        <name>heme c</name>
        <dbReference type="ChEBI" id="CHEBI:61717"/>
        <label>1</label>
    </ligand>
    <ligandPart>
        <name>Fe</name>
        <dbReference type="ChEBI" id="CHEBI:18248"/>
    </ligandPart>
</feature>
<feature type="binding site" description="axial binding residue" evidence="6">
    <location>
        <position position="153"/>
    </location>
    <ligand>
        <name>heme c</name>
        <dbReference type="ChEBI" id="CHEBI:61717"/>
        <label>1</label>
    </ligand>
    <ligandPart>
        <name>Fe</name>
        <dbReference type="ChEBI" id="CHEBI:18248"/>
    </ligandPart>
</feature>
<gene>
    <name evidence="10" type="ORF">SAMN04488503_0254</name>
</gene>
<feature type="binding site" description="axial binding residue" evidence="6">
    <location>
        <position position="149"/>
    </location>
    <ligand>
        <name>heme c</name>
        <dbReference type="ChEBI" id="CHEBI:61717"/>
        <label>1</label>
    </ligand>
    <ligandPart>
        <name>Fe</name>
        <dbReference type="ChEBI" id="CHEBI:18248"/>
    </ligandPart>
</feature>
<feature type="compositionally biased region" description="Low complexity" evidence="7">
    <location>
        <begin position="34"/>
        <end position="49"/>
    </location>
</feature>
<evidence type="ECO:0000256" key="1">
    <source>
        <dbReference type="ARBA" id="ARBA00022448"/>
    </source>
</evidence>
<dbReference type="Gene3D" id="3.90.10.10">
    <property type="entry name" value="Cytochrome C3"/>
    <property type="match status" value="1"/>
</dbReference>
<feature type="binding site" description="axial binding residue" evidence="6">
    <location>
        <position position="87"/>
    </location>
    <ligand>
        <name>heme c</name>
        <dbReference type="ChEBI" id="CHEBI:61717"/>
        <label>1</label>
    </ligand>
    <ligandPart>
        <name>Fe</name>
        <dbReference type="ChEBI" id="CHEBI:18248"/>
    </ligandPart>
</feature>
<dbReference type="PRINTS" id="PR00609">
    <property type="entry name" value="CYTOCHROMEC3"/>
</dbReference>
<evidence type="ECO:0000259" key="9">
    <source>
        <dbReference type="Pfam" id="PF02085"/>
    </source>
</evidence>
<dbReference type="Pfam" id="PF02085">
    <property type="entry name" value="Cytochrom_CIII"/>
    <property type="match status" value="1"/>
</dbReference>
<dbReference type="OrthoDB" id="9796996at2"/>
<proteinExistence type="predicted"/>
<dbReference type="GO" id="GO:0046872">
    <property type="term" value="F:metal ion binding"/>
    <property type="evidence" value="ECO:0007669"/>
    <property type="project" value="UniProtKB-KW"/>
</dbReference>
<dbReference type="InterPro" id="IPR002322">
    <property type="entry name" value="Cyt_c_III"/>
</dbReference>
<keyword evidence="3 6" id="KW-0479">Metal-binding</keyword>
<keyword evidence="2 6" id="KW-0349">Heme</keyword>
<feature type="region of interest" description="Disordered" evidence="7">
    <location>
        <begin position="34"/>
        <end position="69"/>
    </location>
</feature>
<dbReference type="RefSeq" id="WP_089270912.1">
    <property type="nucleotide sequence ID" value="NZ_FZOC01000001.1"/>
</dbReference>
<evidence type="ECO:0000256" key="4">
    <source>
        <dbReference type="ARBA" id="ARBA00022982"/>
    </source>
</evidence>
<keyword evidence="11" id="KW-1185">Reference proteome</keyword>
<accession>A0A238XN86</accession>
<feature type="binding site" description="axial binding residue" evidence="6">
    <location>
        <position position="77"/>
    </location>
    <ligand>
        <name>heme c</name>
        <dbReference type="ChEBI" id="CHEBI:61717"/>
        <label>1</label>
    </ligand>
    <ligandPart>
        <name>Fe</name>
        <dbReference type="ChEBI" id="CHEBI:18248"/>
    </ligandPart>
</feature>
<feature type="domain" description="Class III cytochrome C" evidence="9">
    <location>
        <begin position="59"/>
        <end position="153"/>
    </location>
</feature>
<dbReference type="CDD" id="cd08168">
    <property type="entry name" value="Cytochrom_C3"/>
    <property type="match status" value="1"/>
</dbReference>
<name>A0A238XN86_9BACT</name>
<organism evidence="10 11">
    <name type="scientific">Humidesulfovibrio mexicanus</name>
    <dbReference type="NCBI Taxonomy" id="147047"/>
    <lineage>
        <taxon>Bacteria</taxon>
        <taxon>Pseudomonadati</taxon>
        <taxon>Thermodesulfobacteriota</taxon>
        <taxon>Desulfovibrionia</taxon>
        <taxon>Desulfovibrionales</taxon>
        <taxon>Desulfovibrionaceae</taxon>
        <taxon>Humidesulfovibrio</taxon>
    </lineage>
</organism>
<feature type="binding site" description="axial binding residue" evidence="6">
    <location>
        <position position="135"/>
    </location>
    <ligand>
        <name>heme c</name>
        <dbReference type="ChEBI" id="CHEBI:61717"/>
        <label>1</label>
    </ligand>
    <ligandPart>
        <name>Fe</name>
        <dbReference type="ChEBI" id="CHEBI:18248"/>
    </ligandPart>
</feature>
<evidence type="ECO:0000256" key="7">
    <source>
        <dbReference type="SAM" id="MobiDB-lite"/>
    </source>
</evidence>
<feature type="binding site" description="axial binding residue" evidence="6">
    <location>
        <position position="152"/>
    </location>
    <ligand>
        <name>heme c</name>
        <dbReference type="ChEBI" id="CHEBI:61717"/>
        <label>1</label>
    </ligand>
    <ligandPart>
        <name>Fe</name>
        <dbReference type="ChEBI" id="CHEBI:18248"/>
    </ligandPart>
</feature>
<keyword evidence="1" id="KW-0813">Transport</keyword>
<dbReference type="SUPFAM" id="SSF48695">
    <property type="entry name" value="Multiheme cytochromes"/>
    <property type="match status" value="1"/>
</dbReference>
<dbReference type="EMBL" id="FZOC01000001">
    <property type="protein sequence ID" value="SNR59824.1"/>
    <property type="molecule type" value="Genomic_DNA"/>
</dbReference>
<dbReference type="AlphaFoldDB" id="A0A238XN86"/>
<sequence>MPGFSRYKKIITSVFCLLFALGVAATSPAQQQEAADAASAEQASPSQQPGALPDGLAAQDAAPSATVESMRFRHDEHNAKAKLQKRCAACHHSLERGRRSVKRAGPLRRCTDCHLARPEANSPLPSQMLVSHATCQGCHKAKKKGPLDCAGCHGS</sequence>
<comment type="cofactor">
    <cofactor evidence="6">
        <name>heme c</name>
        <dbReference type="ChEBI" id="CHEBI:61717"/>
    </cofactor>
    <text evidence="6">Binds 4 heme c groups covalently per monomer.</text>
</comment>
<keyword evidence="8" id="KW-0732">Signal</keyword>
<feature type="signal peptide" evidence="8">
    <location>
        <begin position="1"/>
        <end position="31"/>
    </location>
</feature>
<dbReference type="InterPro" id="IPR020942">
    <property type="entry name" value="Cyt_c_III_dom"/>
</dbReference>
<feature type="binding site" description="axial binding residue" evidence="6">
    <location>
        <position position="91"/>
    </location>
    <ligand>
        <name>heme c</name>
        <dbReference type="ChEBI" id="CHEBI:61717"/>
        <label>1</label>
    </ligand>
    <ligandPart>
        <name>Fe</name>
        <dbReference type="ChEBI" id="CHEBI:18248"/>
    </ligandPart>
</feature>
<keyword evidence="4" id="KW-0249">Electron transport</keyword>
<keyword evidence="5 6" id="KW-0408">Iron</keyword>
<dbReference type="GO" id="GO:0020037">
    <property type="term" value="F:heme binding"/>
    <property type="evidence" value="ECO:0007669"/>
    <property type="project" value="InterPro"/>
</dbReference>
<dbReference type="InterPro" id="IPR036280">
    <property type="entry name" value="Multihaem_cyt_sf"/>
</dbReference>
<feature type="binding site" description="axial binding residue" evidence="6">
    <location>
        <position position="138"/>
    </location>
    <ligand>
        <name>heme c</name>
        <dbReference type="ChEBI" id="CHEBI:61717"/>
        <label>1</label>
    </ligand>
    <ligandPart>
        <name>Fe</name>
        <dbReference type="ChEBI" id="CHEBI:18248"/>
    </ligandPart>
</feature>
<evidence type="ECO:0000256" key="3">
    <source>
        <dbReference type="ARBA" id="ARBA00022723"/>
    </source>
</evidence>